<dbReference type="InterPro" id="IPR001005">
    <property type="entry name" value="SANT/Myb"/>
</dbReference>
<evidence type="ECO:0000313" key="4">
    <source>
        <dbReference type="EMBL" id="CAG8647770.1"/>
    </source>
</evidence>
<dbReference type="Pfam" id="PF01172">
    <property type="entry name" value="SBDS_N"/>
    <property type="match status" value="1"/>
</dbReference>
<dbReference type="PROSITE" id="PS51294">
    <property type="entry name" value="HTH_MYB"/>
    <property type="match status" value="1"/>
</dbReference>
<dbReference type="Gene3D" id="3.30.1250.10">
    <property type="entry name" value="Ribosome maturation protein SBDS, N-terminal domain"/>
    <property type="match status" value="1"/>
</dbReference>
<dbReference type="PROSITE" id="PS50090">
    <property type="entry name" value="MYB_LIKE"/>
    <property type="match status" value="1"/>
</dbReference>
<dbReference type="InterPro" id="IPR036786">
    <property type="entry name" value="Ribosome_mat_SBDS_N_sf"/>
</dbReference>
<protein>
    <submittedName>
        <fullName evidence="4">14636_t:CDS:1</fullName>
    </submittedName>
</protein>
<evidence type="ECO:0000256" key="1">
    <source>
        <dbReference type="SAM" id="MobiDB-lite"/>
    </source>
</evidence>
<dbReference type="InterPro" id="IPR039100">
    <property type="entry name" value="Sdo1/SBDS-like"/>
</dbReference>
<dbReference type="Proteomes" id="UP000789375">
    <property type="component" value="Unassembled WGS sequence"/>
</dbReference>
<proteinExistence type="predicted"/>
<evidence type="ECO:0000259" key="3">
    <source>
        <dbReference type="PROSITE" id="PS51294"/>
    </source>
</evidence>
<name>A0A9N9DU67_FUNMO</name>
<dbReference type="Pfam" id="PF13921">
    <property type="entry name" value="Myb_DNA-bind_6"/>
    <property type="match status" value="1"/>
</dbReference>
<dbReference type="InterPro" id="IPR009057">
    <property type="entry name" value="Homeodomain-like_sf"/>
</dbReference>
<dbReference type="PANTHER" id="PTHR10927">
    <property type="entry name" value="RIBOSOME MATURATION PROTEIN SBDS"/>
    <property type="match status" value="1"/>
</dbReference>
<accession>A0A9N9DU67</accession>
<feature type="compositionally biased region" description="Basic and acidic residues" evidence="1">
    <location>
        <begin position="253"/>
        <end position="267"/>
    </location>
</feature>
<evidence type="ECO:0000259" key="2">
    <source>
        <dbReference type="PROSITE" id="PS50090"/>
    </source>
</evidence>
<sequence>MSVSQDDTRIIYKSKDSREEFFVFGNPDQVLKWRKDKTIPIADVVQAFDVFEIVNGGNEGIAGRSSKQRLENAFGTSNTMEVIEQILQHGTIHKSHKGHEKSPDKNHRTMLNETRGKGVSTANNSAGGNFQQFLLSKYCMEEVSEIISSNYQRTNTTFLNNAIKMEPNYDDKEQLIVQNQEVDFTPRVLKFDDTKLVETIEKIPFLDHNQHYRDQIIDDRPTFAELKKNNNEHEISYIKEDKDELKRISKDVSDSQLRSIKEEGGRDSDDEMTAKLLPRDEVKDKVFSEVIYLTDEESFNVDDEYPTSQRQGFKKIKSHKNSIYKLQTEDEFVMIEEQKQPEDDDDVIFINPTTGKEEPWSPNSIKPNSIFSANSPESHTLSEVEESSNKKFSNQTRIPLAIARNVTPWTPEEDRKLIDGVLTQLSPSWIQISRNYHLNRSGDSCRQRWARLKKRLYGSA</sequence>
<dbReference type="SUPFAM" id="SSF89895">
    <property type="entry name" value="FYSH domain"/>
    <property type="match status" value="1"/>
</dbReference>
<dbReference type="PANTHER" id="PTHR10927:SF2">
    <property type="entry name" value="RESTRICTION OF TELOMERE CAPPING PROTEIN 3"/>
    <property type="match status" value="1"/>
</dbReference>
<comment type="caution">
    <text evidence="4">The sequence shown here is derived from an EMBL/GenBank/DDBJ whole genome shotgun (WGS) entry which is preliminary data.</text>
</comment>
<dbReference type="InterPro" id="IPR017930">
    <property type="entry name" value="Myb_dom"/>
</dbReference>
<feature type="domain" description="HTH myb-type" evidence="3">
    <location>
        <begin position="408"/>
        <end position="457"/>
    </location>
</feature>
<feature type="region of interest" description="Disordered" evidence="1">
    <location>
        <begin position="253"/>
        <end position="272"/>
    </location>
</feature>
<dbReference type="AlphaFoldDB" id="A0A9N9DU67"/>
<evidence type="ECO:0000313" key="5">
    <source>
        <dbReference type="Proteomes" id="UP000789375"/>
    </source>
</evidence>
<gene>
    <name evidence="4" type="ORF">FMOSSE_LOCUS11320</name>
</gene>
<dbReference type="Gene3D" id="1.10.10.60">
    <property type="entry name" value="Homeodomain-like"/>
    <property type="match status" value="1"/>
</dbReference>
<dbReference type="InterPro" id="IPR019783">
    <property type="entry name" value="SDO1/SBDS_N"/>
</dbReference>
<organism evidence="4 5">
    <name type="scientific">Funneliformis mosseae</name>
    <name type="common">Endomycorrhizal fungus</name>
    <name type="synonym">Glomus mosseae</name>
    <dbReference type="NCBI Taxonomy" id="27381"/>
    <lineage>
        <taxon>Eukaryota</taxon>
        <taxon>Fungi</taxon>
        <taxon>Fungi incertae sedis</taxon>
        <taxon>Mucoromycota</taxon>
        <taxon>Glomeromycotina</taxon>
        <taxon>Glomeromycetes</taxon>
        <taxon>Glomerales</taxon>
        <taxon>Glomeraceae</taxon>
        <taxon>Funneliformis</taxon>
    </lineage>
</organism>
<dbReference type="SMART" id="SM00717">
    <property type="entry name" value="SANT"/>
    <property type="match status" value="1"/>
</dbReference>
<reference evidence="4" key="1">
    <citation type="submission" date="2021-06" db="EMBL/GenBank/DDBJ databases">
        <authorList>
            <person name="Kallberg Y."/>
            <person name="Tangrot J."/>
            <person name="Rosling A."/>
        </authorList>
    </citation>
    <scope>NUCLEOTIDE SEQUENCE</scope>
    <source>
        <strain evidence="4">87-6 pot B 2015</strain>
    </source>
</reference>
<dbReference type="EMBL" id="CAJVPP010004318">
    <property type="protein sequence ID" value="CAG8647770.1"/>
    <property type="molecule type" value="Genomic_DNA"/>
</dbReference>
<dbReference type="SUPFAM" id="SSF46689">
    <property type="entry name" value="Homeodomain-like"/>
    <property type="match status" value="1"/>
</dbReference>
<keyword evidence="5" id="KW-1185">Reference proteome</keyword>
<feature type="domain" description="Myb-like" evidence="2">
    <location>
        <begin position="408"/>
        <end position="453"/>
    </location>
</feature>
<dbReference type="CDD" id="cd00167">
    <property type="entry name" value="SANT"/>
    <property type="match status" value="1"/>
</dbReference>